<name>A0ABP9Q3L1_9PSEU</name>
<dbReference type="Proteomes" id="UP001428817">
    <property type="component" value="Unassembled WGS sequence"/>
</dbReference>
<organism evidence="2 3">
    <name type="scientific">Pseudonocardia eucalypti</name>
    <dbReference type="NCBI Taxonomy" id="648755"/>
    <lineage>
        <taxon>Bacteria</taxon>
        <taxon>Bacillati</taxon>
        <taxon>Actinomycetota</taxon>
        <taxon>Actinomycetes</taxon>
        <taxon>Pseudonocardiales</taxon>
        <taxon>Pseudonocardiaceae</taxon>
        <taxon>Pseudonocardia</taxon>
    </lineage>
</organism>
<sequence length="276" mass="29740">MVVGHSGEPAADHVVRRYSCGFVDLHEAPAMAERFVAPLGRRWLHVQGVAWRAAELAPAVPVEQRAPLVAAAWLHDIGYSPRICHTGFHSLDAARYLRATGWPAVVVILVAHHSGARFEAAERGLAHTLLAEFPYQDSPLHDALATADLTTGPVGERLSYEEWISDILGRYAPKHPTHRAALRAGPALALAVHRTLQRSQVGHRPLPAAGGGGACQERRTASTTISGRDPVLAGLGATERDTRANEHAQDQGPDTTPPRDPQIIRASYVLSSRKLG</sequence>
<comment type="caution">
    <text evidence="2">The sequence shown here is derived from an EMBL/GenBank/DDBJ whole genome shotgun (WGS) entry which is preliminary data.</text>
</comment>
<keyword evidence="3" id="KW-1185">Reference proteome</keyword>
<evidence type="ECO:0000313" key="3">
    <source>
        <dbReference type="Proteomes" id="UP001428817"/>
    </source>
</evidence>
<dbReference type="Gene3D" id="1.10.3210.10">
    <property type="entry name" value="Hypothetical protein af1432"/>
    <property type="match status" value="1"/>
</dbReference>
<evidence type="ECO:0000313" key="2">
    <source>
        <dbReference type="EMBL" id="GAA5156310.1"/>
    </source>
</evidence>
<feature type="region of interest" description="Disordered" evidence="1">
    <location>
        <begin position="202"/>
        <end position="262"/>
    </location>
</feature>
<evidence type="ECO:0008006" key="4">
    <source>
        <dbReference type="Google" id="ProtNLM"/>
    </source>
</evidence>
<reference evidence="3" key="1">
    <citation type="journal article" date="2019" name="Int. J. Syst. Evol. Microbiol.">
        <title>The Global Catalogue of Microorganisms (GCM) 10K type strain sequencing project: providing services to taxonomists for standard genome sequencing and annotation.</title>
        <authorList>
            <consortium name="The Broad Institute Genomics Platform"/>
            <consortium name="The Broad Institute Genome Sequencing Center for Infectious Disease"/>
            <person name="Wu L."/>
            <person name="Ma J."/>
        </authorList>
    </citation>
    <scope>NUCLEOTIDE SEQUENCE [LARGE SCALE GENOMIC DNA]</scope>
    <source>
        <strain evidence="3">JCM 18303</strain>
    </source>
</reference>
<feature type="compositionally biased region" description="Basic and acidic residues" evidence="1">
    <location>
        <begin position="238"/>
        <end position="249"/>
    </location>
</feature>
<evidence type="ECO:0000256" key="1">
    <source>
        <dbReference type="SAM" id="MobiDB-lite"/>
    </source>
</evidence>
<accession>A0ABP9Q3L1</accession>
<dbReference type="EMBL" id="BAABJP010000011">
    <property type="protein sequence ID" value="GAA5156310.1"/>
    <property type="molecule type" value="Genomic_DNA"/>
</dbReference>
<proteinExistence type="predicted"/>
<gene>
    <name evidence="2" type="ORF">GCM10023321_31810</name>
</gene>
<dbReference type="SUPFAM" id="SSF109604">
    <property type="entry name" value="HD-domain/PDEase-like"/>
    <property type="match status" value="1"/>
</dbReference>
<protein>
    <recommendedName>
        <fullName evidence="4">HD domain-containing protein</fullName>
    </recommendedName>
</protein>